<dbReference type="InterPro" id="IPR014917">
    <property type="entry name" value="DUF1800"/>
</dbReference>
<dbReference type="Proteomes" id="UP000005307">
    <property type="component" value="Chromosome"/>
</dbReference>
<gene>
    <name evidence="1" type="ORF">OAN307_c09970</name>
</gene>
<evidence type="ECO:0008006" key="3">
    <source>
        <dbReference type="Google" id="ProtNLM"/>
    </source>
</evidence>
<dbReference type="EMBL" id="CP003740">
    <property type="protein sequence ID" value="AGI66712.1"/>
    <property type="molecule type" value="Genomic_DNA"/>
</dbReference>
<reference evidence="1 2" key="1">
    <citation type="journal article" date="2013" name="PLoS ONE">
        <title>Poles Apart: Arctic and Antarctic Octadecabacter strains Share High Genome Plasticity and a New Type of Xanthorhodopsin.</title>
        <authorList>
            <person name="Vollmers J."/>
            <person name="Voget S."/>
            <person name="Dietrich S."/>
            <person name="Gollnow K."/>
            <person name="Smits M."/>
            <person name="Meyer K."/>
            <person name="Brinkhoff T."/>
            <person name="Simon M."/>
            <person name="Daniel R."/>
        </authorList>
    </citation>
    <scope>NUCLEOTIDE SEQUENCE [LARGE SCALE GENOMIC DNA]</scope>
    <source>
        <strain evidence="1 2">307</strain>
    </source>
</reference>
<dbReference type="HOGENOM" id="CLU_026001_0_1_5"/>
<accession>M9R3A3</accession>
<name>M9R3A3_9RHOB</name>
<keyword evidence="2" id="KW-1185">Reference proteome</keyword>
<evidence type="ECO:0000313" key="1">
    <source>
        <dbReference type="EMBL" id="AGI66712.1"/>
    </source>
</evidence>
<protein>
    <recommendedName>
        <fullName evidence="3">DUF1800 family protein</fullName>
    </recommendedName>
</protein>
<sequence length="466" mass="50667">MTNGAFDVPFDPTIAAIRFGMGLSPTIAPPASVDDMLTRLAGRDDIGVAIPIPTFSTVYPSPLDLRNATRALNAARGTDAEEAALEARSDMRAEGRAAVGKHMSANLARAMYTSDGFRERLALFWADHFTVRSTSGSRRHLVTPYVEEAIRPHVAGRFSDMLVAVVGSPMMIVYLNQNRSMGPNSPLALRRDGGLNENLAREVLELHTLGVGGDYTQIDVRQFAELLTGVTASGRRGGYFESRQAEPGSETVLGITYGGTEESLDHVNAALRNLAMHPDTARHLAQKLAVQFIGPDPEMSLVDAMAARYLATDGTLFAMYEALLQDAAAWSPVAKKVKQPFEFIASSMRALAVSRTEILDASLQQVRRWVLRPLSLMGQNWQNPVGPDGWPEDDENWITPQGMAGRITWSMQVPQEMLDDLPDPREFVYSALGPTPPESVLFAANAAETVSDGIGIVLASAAFQRR</sequence>
<dbReference type="eggNOG" id="COG5267">
    <property type="taxonomic scope" value="Bacteria"/>
</dbReference>
<dbReference type="RefSeq" id="WP_015498755.1">
    <property type="nucleotide sequence ID" value="NC_020911.1"/>
</dbReference>
<organism evidence="1 2">
    <name type="scientific">Octadecabacter antarcticus 307</name>
    <dbReference type="NCBI Taxonomy" id="391626"/>
    <lineage>
        <taxon>Bacteria</taxon>
        <taxon>Pseudomonadati</taxon>
        <taxon>Pseudomonadota</taxon>
        <taxon>Alphaproteobacteria</taxon>
        <taxon>Rhodobacterales</taxon>
        <taxon>Roseobacteraceae</taxon>
        <taxon>Octadecabacter</taxon>
    </lineage>
</organism>
<dbReference type="KEGG" id="oat:OAN307_c09970"/>
<dbReference type="STRING" id="391626.OAN307_c09970"/>
<dbReference type="Pfam" id="PF08811">
    <property type="entry name" value="DUF1800"/>
    <property type="match status" value="1"/>
</dbReference>
<proteinExistence type="predicted"/>
<dbReference type="AlphaFoldDB" id="M9R3A3"/>
<evidence type="ECO:0000313" key="2">
    <source>
        <dbReference type="Proteomes" id="UP000005307"/>
    </source>
</evidence>